<keyword evidence="8 9" id="KW-0472">Membrane</keyword>
<dbReference type="PANTHER" id="PTHR32502">
    <property type="entry name" value="N-ACETYLGALACTOSAMINE PERMEASE II COMPONENT-RELATED"/>
    <property type="match status" value="1"/>
</dbReference>
<dbReference type="PROSITE" id="PS51108">
    <property type="entry name" value="PTS_EIID"/>
    <property type="match status" value="1"/>
</dbReference>
<keyword evidence="7 9" id="KW-1133">Transmembrane helix</keyword>
<comment type="subcellular location">
    <subcellularLocation>
        <location evidence="1">Cell membrane</location>
        <topology evidence="1">Multi-pass membrane protein</topology>
    </subcellularLocation>
</comment>
<feature type="transmembrane region" description="Helical" evidence="9">
    <location>
        <begin position="180"/>
        <end position="202"/>
    </location>
</feature>
<feature type="transmembrane region" description="Helical" evidence="9">
    <location>
        <begin position="227"/>
        <end position="245"/>
    </location>
</feature>
<protein>
    <submittedName>
        <fullName evidence="10">PTS system, D-glucosaminate-specific IID component</fullName>
    </submittedName>
</protein>
<keyword evidence="6 9" id="KW-0812">Transmembrane</keyword>
<gene>
    <name evidence="10" type="ORF">SAMN02745191_1319</name>
</gene>
<dbReference type="RefSeq" id="WP_078711726.1">
    <property type="nucleotide sequence ID" value="NZ_FUWY01000003.1"/>
</dbReference>
<feature type="transmembrane region" description="Helical" evidence="9">
    <location>
        <begin position="140"/>
        <end position="159"/>
    </location>
</feature>
<evidence type="ECO:0000313" key="10">
    <source>
        <dbReference type="EMBL" id="SJZ68264.1"/>
    </source>
</evidence>
<dbReference type="AlphaFoldDB" id="A0A1T4MNA2"/>
<feature type="transmembrane region" description="Helical" evidence="9">
    <location>
        <begin position="252"/>
        <end position="272"/>
    </location>
</feature>
<dbReference type="Proteomes" id="UP000243297">
    <property type="component" value="Unassembled WGS sequence"/>
</dbReference>
<keyword evidence="5" id="KW-0598">Phosphotransferase system</keyword>
<evidence type="ECO:0000256" key="2">
    <source>
        <dbReference type="ARBA" id="ARBA00022448"/>
    </source>
</evidence>
<evidence type="ECO:0000313" key="11">
    <source>
        <dbReference type="Proteomes" id="UP000243297"/>
    </source>
</evidence>
<evidence type="ECO:0000256" key="4">
    <source>
        <dbReference type="ARBA" id="ARBA00022597"/>
    </source>
</evidence>
<dbReference type="InterPro" id="IPR050303">
    <property type="entry name" value="GatZ_KbaZ_carbometab"/>
</dbReference>
<evidence type="ECO:0000256" key="5">
    <source>
        <dbReference type="ARBA" id="ARBA00022683"/>
    </source>
</evidence>
<evidence type="ECO:0000256" key="3">
    <source>
        <dbReference type="ARBA" id="ARBA00022475"/>
    </source>
</evidence>
<keyword evidence="11" id="KW-1185">Reference proteome</keyword>
<evidence type="ECO:0000256" key="9">
    <source>
        <dbReference type="SAM" id="Phobius"/>
    </source>
</evidence>
<dbReference type="PANTHER" id="PTHR32502:SF5">
    <property type="entry name" value="N-ACETYLGALACTOSAMINE PERMEASE IID COMPONENT-RELATED"/>
    <property type="match status" value="1"/>
</dbReference>
<dbReference type="Pfam" id="PF03613">
    <property type="entry name" value="EIID-AGA"/>
    <property type="match status" value="1"/>
</dbReference>
<dbReference type="GO" id="GO:0009401">
    <property type="term" value="P:phosphoenolpyruvate-dependent sugar phosphotransferase system"/>
    <property type="evidence" value="ECO:0007669"/>
    <property type="project" value="UniProtKB-KW"/>
</dbReference>
<evidence type="ECO:0000256" key="7">
    <source>
        <dbReference type="ARBA" id="ARBA00022989"/>
    </source>
</evidence>
<keyword evidence="2" id="KW-0813">Transport</keyword>
<evidence type="ECO:0000256" key="6">
    <source>
        <dbReference type="ARBA" id="ARBA00022692"/>
    </source>
</evidence>
<keyword evidence="3" id="KW-1003">Cell membrane</keyword>
<accession>A0A1T4MNA2</accession>
<reference evidence="11" key="1">
    <citation type="submission" date="2017-02" db="EMBL/GenBank/DDBJ databases">
        <authorList>
            <person name="Varghese N."/>
            <person name="Submissions S."/>
        </authorList>
    </citation>
    <scope>NUCLEOTIDE SEQUENCE [LARGE SCALE GENOMIC DNA]</scope>
    <source>
        <strain evidence="11">ATCC 25662</strain>
    </source>
</reference>
<proteinExistence type="predicted"/>
<dbReference type="InterPro" id="IPR004704">
    <property type="entry name" value="PTS_IID_man"/>
</dbReference>
<name>A0A1T4MNA2_9FIRM</name>
<evidence type="ECO:0000256" key="1">
    <source>
        <dbReference type="ARBA" id="ARBA00004651"/>
    </source>
</evidence>
<dbReference type="EMBL" id="FUWY01000003">
    <property type="protein sequence ID" value="SJZ68264.1"/>
    <property type="molecule type" value="Genomic_DNA"/>
</dbReference>
<organism evidence="10 11">
    <name type="scientific">Anaerorhabdus furcosa</name>
    <dbReference type="NCBI Taxonomy" id="118967"/>
    <lineage>
        <taxon>Bacteria</taxon>
        <taxon>Bacillati</taxon>
        <taxon>Bacillota</taxon>
        <taxon>Erysipelotrichia</taxon>
        <taxon>Erysipelotrichales</taxon>
        <taxon>Erysipelotrichaceae</taxon>
        <taxon>Anaerorhabdus</taxon>
    </lineage>
</organism>
<dbReference type="STRING" id="118967.SAMN02745191_1319"/>
<sequence length="273" mass="29591">MTEQKRLLSKKEVNQSHLIWYLAAETNNSYERLQAPSFCAAMARNLRKIYPNDEDYKEALQRHLEFYNTEGTIGSVVVGIALAMEEEKAKGNLTGDVITGIKLGLMGPIAGIGDTLIWGMSKAILLGLACTFALQGSPIALIFPPMFSILIFVLGRYTCNLGYKLGSEAVPKLLKSGTMNTLITAASVLGLFMMGALSASYVKVATPLNWVISSTGAAIGLQANLDAILPGMLQLLAIFGIYWYFTHKGQNYIKLVLTILLISIVAAFFGILG</sequence>
<keyword evidence="4" id="KW-0762">Sugar transport</keyword>
<evidence type="ECO:0000256" key="8">
    <source>
        <dbReference type="ARBA" id="ARBA00023136"/>
    </source>
</evidence>
<dbReference type="GO" id="GO:0005886">
    <property type="term" value="C:plasma membrane"/>
    <property type="evidence" value="ECO:0007669"/>
    <property type="project" value="UniProtKB-SubCell"/>
</dbReference>
<dbReference type="OrthoDB" id="9795582at2"/>